<feature type="transmembrane region" description="Helical" evidence="2">
    <location>
        <begin position="193"/>
        <end position="216"/>
    </location>
</feature>
<evidence type="ECO:0000256" key="1">
    <source>
        <dbReference type="SAM" id="MobiDB-lite"/>
    </source>
</evidence>
<feature type="transmembrane region" description="Helical" evidence="2">
    <location>
        <begin position="126"/>
        <end position="147"/>
    </location>
</feature>
<feature type="region of interest" description="Disordered" evidence="1">
    <location>
        <begin position="85"/>
        <end position="106"/>
    </location>
</feature>
<dbReference type="OrthoDB" id="10571895at2759"/>
<protein>
    <submittedName>
        <fullName evidence="3">Uncharacterized protein</fullName>
    </submittedName>
</protein>
<feature type="transmembrane region" description="Helical" evidence="2">
    <location>
        <begin position="12"/>
        <end position="36"/>
    </location>
</feature>
<feature type="compositionally biased region" description="Pro residues" evidence="1">
    <location>
        <begin position="92"/>
        <end position="101"/>
    </location>
</feature>
<sequence length="307" mass="34517">MKARLPVKPITFLGLINVIMSKLMLLIVVSLFLPYIQQQQQSSESLSESTRNVKEGPWFKFLPGLLSESETLMFYSLDVNKDGLRGQRPTTVRPPPPPPSNPRINSDKIDSIDSGLRRVEEQRKKLLLIASVLVFDIVISTCLTLSLAKSWFLGIWPWIVFRLVLACGFFASAFAMIIQNFTMNFGQCSEWDLINVLNILSAIMFANVYVVYSYYWKKKSYTGPPLLPMSAPSGSHHPMYSSIGQGSEETTITMELDDVISLTPAQRDAVEAAEIMDHKAGLVHKYSSFWETQQPSFLSKPDPNATL</sequence>
<reference evidence="3" key="1">
    <citation type="submission" date="2014-05" db="EMBL/GenBank/DDBJ databases">
        <authorList>
            <person name="Chronopoulou M."/>
        </authorList>
    </citation>
    <scope>NUCLEOTIDE SEQUENCE</scope>
    <source>
        <tissue evidence="3">Whole organism</tissue>
    </source>
</reference>
<feature type="transmembrane region" description="Helical" evidence="2">
    <location>
        <begin position="159"/>
        <end position="181"/>
    </location>
</feature>
<dbReference type="EMBL" id="HACA01026203">
    <property type="protein sequence ID" value="CDW43564.1"/>
    <property type="molecule type" value="Transcribed_RNA"/>
</dbReference>
<accession>A0A0K2UZ64</accession>
<evidence type="ECO:0000313" key="3">
    <source>
        <dbReference type="EMBL" id="CDW43564.1"/>
    </source>
</evidence>
<proteinExistence type="predicted"/>
<evidence type="ECO:0000256" key="2">
    <source>
        <dbReference type="SAM" id="Phobius"/>
    </source>
</evidence>
<dbReference type="AlphaFoldDB" id="A0A0K2UZ64"/>
<keyword evidence="2" id="KW-0472">Membrane</keyword>
<name>A0A0K2UZ64_LEPSM</name>
<organism evidence="3">
    <name type="scientific">Lepeophtheirus salmonis</name>
    <name type="common">Salmon louse</name>
    <name type="synonym">Caligus salmonis</name>
    <dbReference type="NCBI Taxonomy" id="72036"/>
    <lineage>
        <taxon>Eukaryota</taxon>
        <taxon>Metazoa</taxon>
        <taxon>Ecdysozoa</taxon>
        <taxon>Arthropoda</taxon>
        <taxon>Crustacea</taxon>
        <taxon>Multicrustacea</taxon>
        <taxon>Hexanauplia</taxon>
        <taxon>Copepoda</taxon>
        <taxon>Siphonostomatoida</taxon>
        <taxon>Caligidae</taxon>
        <taxon>Lepeophtheirus</taxon>
    </lineage>
</organism>
<keyword evidence="2" id="KW-0812">Transmembrane</keyword>
<keyword evidence="2" id="KW-1133">Transmembrane helix</keyword>